<dbReference type="CDD" id="cd00353">
    <property type="entry name" value="Ribosomal_S15p_S13e"/>
    <property type="match status" value="1"/>
</dbReference>
<dbReference type="GO" id="GO:1990904">
    <property type="term" value="C:ribonucleoprotein complex"/>
    <property type="evidence" value="ECO:0007669"/>
    <property type="project" value="UniProtKB-KW"/>
</dbReference>
<protein>
    <recommendedName>
        <fullName evidence="7">Ribosomal protein S15</fullName>
    </recommendedName>
</protein>
<dbReference type="InterPro" id="IPR000589">
    <property type="entry name" value="Ribosomal_uS15"/>
</dbReference>
<evidence type="ECO:0000256" key="1">
    <source>
        <dbReference type="ARBA" id="ARBA00008434"/>
    </source>
</evidence>
<evidence type="ECO:0000313" key="6">
    <source>
        <dbReference type="Proteomes" id="UP000258309"/>
    </source>
</evidence>
<evidence type="ECO:0000256" key="3">
    <source>
        <dbReference type="ARBA" id="ARBA00023274"/>
    </source>
</evidence>
<dbReference type="Proteomes" id="UP000258309">
    <property type="component" value="Unassembled WGS sequence"/>
</dbReference>
<dbReference type="GO" id="GO:0005737">
    <property type="term" value="C:cytoplasm"/>
    <property type="evidence" value="ECO:0007669"/>
    <property type="project" value="UniProtKB-ARBA"/>
</dbReference>
<keyword evidence="2" id="KW-0689">Ribosomal protein</keyword>
<gene>
    <name evidence="5" type="ORF">B7463_g7248</name>
</gene>
<dbReference type="AlphaFoldDB" id="A0A3E2H7D2"/>
<comment type="similarity">
    <text evidence="1">Belongs to the universal ribosomal protein uS15 family.</text>
</comment>
<evidence type="ECO:0000256" key="2">
    <source>
        <dbReference type="ARBA" id="ARBA00022980"/>
    </source>
</evidence>
<dbReference type="Pfam" id="PF00312">
    <property type="entry name" value="Ribosomal_S15"/>
    <property type="match status" value="1"/>
</dbReference>
<feature type="non-terminal residue" evidence="5">
    <location>
        <position position="316"/>
    </location>
</feature>
<dbReference type="Gene3D" id="1.10.287.10">
    <property type="entry name" value="S15/NS1, RNA-binding"/>
    <property type="match status" value="1"/>
</dbReference>
<feature type="compositionally biased region" description="Basic and acidic residues" evidence="4">
    <location>
        <begin position="64"/>
        <end position="76"/>
    </location>
</feature>
<proteinExistence type="inferred from homology"/>
<name>A0A3E2H7D2_SCYLI</name>
<dbReference type="PANTHER" id="PTHR23321">
    <property type="entry name" value="RIBOSOMAL PROTEIN S15, BACTERIAL AND ORGANELLAR"/>
    <property type="match status" value="1"/>
</dbReference>
<evidence type="ECO:0008006" key="7">
    <source>
        <dbReference type="Google" id="ProtNLM"/>
    </source>
</evidence>
<comment type="caution">
    <text evidence="5">The sequence shown here is derived from an EMBL/GenBank/DDBJ whole genome shotgun (WGS) entry which is preliminary data.</text>
</comment>
<evidence type="ECO:0000313" key="5">
    <source>
        <dbReference type="EMBL" id="RFU29092.1"/>
    </source>
</evidence>
<reference evidence="5 6" key="1">
    <citation type="submission" date="2018-05" db="EMBL/GenBank/DDBJ databases">
        <title>Draft genome sequence of Scytalidium lignicola DSM 105466, a ubiquitous saprotrophic fungus.</title>
        <authorList>
            <person name="Buettner E."/>
            <person name="Gebauer A.M."/>
            <person name="Hofrichter M."/>
            <person name="Liers C."/>
            <person name="Kellner H."/>
        </authorList>
    </citation>
    <scope>NUCLEOTIDE SEQUENCE [LARGE SCALE GENOMIC DNA]</scope>
    <source>
        <strain evidence="5 6">DSM 105466</strain>
    </source>
</reference>
<organism evidence="5 6">
    <name type="scientific">Scytalidium lignicola</name>
    <name type="common">Hyphomycete</name>
    <dbReference type="NCBI Taxonomy" id="5539"/>
    <lineage>
        <taxon>Eukaryota</taxon>
        <taxon>Fungi</taxon>
        <taxon>Dikarya</taxon>
        <taxon>Ascomycota</taxon>
        <taxon>Pezizomycotina</taxon>
        <taxon>Leotiomycetes</taxon>
        <taxon>Leotiomycetes incertae sedis</taxon>
        <taxon>Scytalidium</taxon>
    </lineage>
</organism>
<evidence type="ECO:0000256" key="4">
    <source>
        <dbReference type="SAM" id="MobiDB-lite"/>
    </source>
</evidence>
<dbReference type="SUPFAM" id="SSF47060">
    <property type="entry name" value="S15/NS1 RNA-binding domain"/>
    <property type="match status" value="1"/>
</dbReference>
<dbReference type="GO" id="GO:0005840">
    <property type="term" value="C:ribosome"/>
    <property type="evidence" value="ECO:0007669"/>
    <property type="project" value="UniProtKB-KW"/>
</dbReference>
<dbReference type="InterPro" id="IPR005290">
    <property type="entry name" value="Ribosomal_uS15_bac-type"/>
</dbReference>
<dbReference type="GO" id="GO:0003735">
    <property type="term" value="F:structural constituent of ribosome"/>
    <property type="evidence" value="ECO:0007669"/>
    <property type="project" value="InterPro"/>
</dbReference>
<dbReference type="EMBL" id="NCSJ02000139">
    <property type="protein sequence ID" value="RFU29092.1"/>
    <property type="molecule type" value="Genomic_DNA"/>
</dbReference>
<feature type="compositionally biased region" description="Basic and acidic residues" evidence="4">
    <location>
        <begin position="220"/>
        <end position="230"/>
    </location>
</feature>
<dbReference type="InterPro" id="IPR009068">
    <property type="entry name" value="uS15_NS1_RNA-bd_sf"/>
</dbReference>
<keyword evidence="3" id="KW-0687">Ribonucleoprotein</keyword>
<dbReference type="STRING" id="5539.A0A3E2H7D2"/>
<keyword evidence="6" id="KW-1185">Reference proteome</keyword>
<sequence length="316" mass="34853">MPPRIPAFPSFGSIKLCIRPAPNAAKGPLPTISIANASSQAQRRKYRDPYTLAQAKQRKAANLKRQDELKKEREASLGDPVRGITTPFIESLDNVGGAANIIESTTKDGTRITSASDALLNHFLTPAELEQSLKQSYEMTKPVESGVRDISDPAVEAEERRKHQEGHERAVAALSRIVSLANASQVEMTRANVRRCVETFGRHSTDKFLKPRAPAVQPEGSKETAAEKTPRAGPDTGSSEVQIAILTAKIRVLANALEAKGGNKDKVNKRNLRLLVHRRQKLLQYLRRKERGSERWQNLISTLGLTEGTWKGEISL</sequence>
<feature type="region of interest" description="Disordered" evidence="4">
    <location>
        <begin position="211"/>
        <end position="239"/>
    </location>
</feature>
<dbReference type="SMART" id="SM01387">
    <property type="entry name" value="Ribosomal_S15"/>
    <property type="match status" value="1"/>
</dbReference>
<dbReference type="GO" id="GO:0006412">
    <property type="term" value="P:translation"/>
    <property type="evidence" value="ECO:0007669"/>
    <property type="project" value="InterPro"/>
</dbReference>
<dbReference type="OrthoDB" id="441444at2759"/>
<dbReference type="PANTHER" id="PTHR23321:SF26">
    <property type="entry name" value="SMALL RIBOSOMAL SUBUNIT PROTEIN US15M"/>
    <property type="match status" value="1"/>
</dbReference>
<dbReference type="OMA" id="HLQEHRN"/>
<feature type="region of interest" description="Disordered" evidence="4">
    <location>
        <begin position="57"/>
        <end position="76"/>
    </location>
</feature>
<feature type="non-terminal residue" evidence="5">
    <location>
        <position position="1"/>
    </location>
</feature>
<accession>A0A3E2H7D2</accession>